<organism evidence="1 2">
    <name type="scientific">Candidatus Enterousia intestinigallinarum</name>
    <dbReference type="NCBI Taxonomy" id="2840790"/>
    <lineage>
        <taxon>Bacteria</taxon>
        <taxon>Pseudomonadati</taxon>
        <taxon>Pseudomonadota</taxon>
        <taxon>Alphaproteobacteria</taxon>
        <taxon>Candidatus Enterousia</taxon>
    </lineage>
</organism>
<name>A0A9D1FFS4_9PROT</name>
<dbReference type="Proteomes" id="UP000886742">
    <property type="component" value="Unassembled WGS sequence"/>
</dbReference>
<sequence length="190" mass="21268">MEKIKNVKEFVEKLDAAKKVNPKDLSSDQDLTIGIMNLISIEEHLMFSGAKTGKHQFYDLIDEVREQRKQMMQKIIPSYEGEVWCISKHLLAASMRLFEVGTKALAAGDKDGAYDLFDRSYGLYCIFWGLNMGMINGDVADVKWVKTKPASAPEKQNAAVANDACELPQGGGKMSRLKNWVKNAVNCCIE</sequence>
<gene>
    <name evidence="1" type="ORF">IAD02_01230</name>
</gene>
<evidence type="ECO:0000313" key="2">
    <source>
        <dbReference type="Proteomes" id="UP000886742"/>
    </source>
</evidence>
<protein>
    <submittedName>
        <fullName evidence="1">Uncharacterized protein</fullName>
    </submittedName>
</protein>
<dbReference type="EMBL" id="DVJI01000006">
    <property type="protein sequence ID" value="HIS70596.1"/>
    <property type="molecule type" value="Genomic_DNA"/>
</dbReference>
<comment type="caution">
    <text evidence="1">The sequence shown here is derived from an EMBL/GenBank/DDBJ whole genome shotgun (WGS) entry which is preliminary data.</text>
</comment>
<reference evidence="1" key="1">
    <citation type="submission" date="2020-10" db="EMBL/GenBank/DDBJ databases">
        <authorList>
            <person name="Gilroy R."/>
        </authorList>
    </citation>
    <scope>NUCLEOTIDE SEQUENCE</scope>
    <source>
        <strain evidence="1">ChiGjej3B3-5194</strain>
    </source>
</reference>
<accession>A0A9D1FFS4</accession>
<evidence type="ECO:0000313" key="1">
    <source>
        <dbReference type="EMBL" id="HIS70596.1"/>
    </source>
</evidence>
<reference evidence="1" key="2">
    <citation type="journal article" date="2021" name="PeerJ">
        <title>Extensive microbial diversity within the chicken gut microbiome revealed by metagenomics and culture.</title>
        <authorList>
            <person name="Gilroy R."/>
            <person name="Ravi A."/>
            <person name="Getino M."/>
            <person name="Pursley I."/>
            <person name="Horton D.L."/>
            <person name="Alikhan N.F."/>
            <person name="Baker D."/>
            <person name="Gharbi K."/>
            <person name="Hall N."/>
            <person name="Watson M."/>
            <person name="Adriaenssens E.M."/>
            <person name="Foster-Nyarko E."/>
            <person name="Jarju S."/>
            <person name="Secka A."/>
            <person name="Antonio M."/>
            <person name="Oren A."/>
            <person name="Chaudhuri R.R."/>
            <person name="La Ragione R."/>
            <person name="Hildebrand F."/>
            <person name="Pallen M.J."/>
        </authorList>
    </citation>
    <scope>NUCLEOTIDE SEQUENCE</scope>
    <source>
        <strain evidence="1">ChiGjej3B3-5194</strain>
    </source>
</reference>
<dbReference type="AlphaFoldDB" id="A0A9D1FFS4"/>
<proteinExistence type="predicted"/>